<dbReference type="NCBIfam" id="TIGR03813">
    <property type="entry name" value="put_Glu_GABA_T"/>
    <property type="match status" value="1"/>
</dbReference>
<organism evidence="8 9">
    <name type="scientific">Duncaniella muris</name>
    <dbReference type="NCBI Taxonomy" id="2094150"/>
    <lineage>
        <taxon>Bacteria</taxon>
        <taxon>Pseudomonadati</taxon>
        <taxon>Bacteroidota</taxon>
        <taxon>Bacteroidia</taxon>
        <taxon>Bacteroidales</taxon>
        <taxon>Muribaculaceae</taxon>
        <taxon>Duncaniella</taxon>
    </lineage>
</organism>
<comment type="caution">
    <text evidence="8">The sequence shown here is derived from an EMBL/GenBank/DDBJ whole genome shotgun (WGS) entry which is preliminary data.</text>
</comment>
<dbReference type="EMBL" id="PUEC01000011">
    <property type="protein sequence ID" value="PWB02631.1"/>
    <property type="molecule type" value="Genomic_DNA"/>
</dbReference>
<dbReference type="PIRSF" id="PIRSF006060">
    <property type="entry name" value="AA_transporter"/>
    <property type="match status" value="1"/>
</dbReference>
<feature type="transmembrane region" description="Helical" evidence="7">
    <location>
        <begin position="178"/>
        <end position="199"/>
    </location>
</feature>
<evidence type="ECO:0000256" key="1">
    <source>
        <dbReference type="ARBA" id="ARBA00004651"/>
    </source>
</evidence>
<evidence type="ECO:0000313" key="8">
    <source>
        <dbReference type="EMBL" id="PWB02631.1"/>
    </source>
</evidence>
<evidence type="ECO:0000313" key="9">
    <source>
        <dbReference type="Proteomes" id="UP000244905"/>
    </source>
</evidence>
<feature type="transmembrane region" description="Helical" evidence="7">
    <location>
        <begin position="60"/>
        <end position="83"/>
    </location>
</feature>
<protein>
    <submittedName>
        <fullName evidence="8">Amino acid permease</fullName>
    </submittedName>
</protein>
<dbReference type="Gene3D" id="1.20.1740.10">
    <property type="entry name" value="Amino acid/polyamine transporter I"/>
    <property type="match status" value="1"/>
</dbReference>
<keyword evidence="9" id="KW-1185">Reference proteome</keyword>
<dbReference type="RefSeq" id="WP_107032096.1">
    <property type="nucleotide sequence ID" value="NZ_CARXIO010000022.1"/>
</dbReference>
<keyword evidence="3" id="KW-1003">Cell membrane</keyword>
<dbReference type="Pfam" id="PF13520">
    <property type="entry name" value="AA_permease_2"/>
    <property type="match status" value="1"/>
</dbReference>
<feature type="transmembrane region" description="Helical" evidence="7">
    <location>
        <begin position="256"/>
        <end position="278"/>
    </location>
</feature>
<keyword evidence="2" id="KW-0813">Transport</keyword>
<keyword evidence="4 7" id="KW-0812">Transmembrane</keyword>
<name>A0A2V1IQ65_9BACT</name>
<feature type="transmembrane region" description="Helical" evidence="7">
    <location>
        <begin position="115"/>
        <end position="135"/>
    </location>
</feature>
<feature type="transmembrane region" description="Helical" evidence="7">
    <location>
        <begin position="357"/>
        <end position="378"/>
    </location>
</feature>
<dbReference type="InterPro" id="IPR022520">
    <property type="entry name" value="Glu/GABA_antiporter_put"/>
</dbReference>
<evidence type="ECO:0000256" key="5">
    <source>
        <dbReference type="ARBA" id="ARBA00022989"/>
    </source>
</evidence>
<feature type="transmembrane region" description="Helical" evidence="7">
    <location>
        <begin position="425"/>
        <end position="447"/>
    </location>
</feature>
<keyword evidence="6 7" id="KW-0472">Membrane</keyword>
<evidence type="ECO:0000256" key="3">
    <source>
        <dbReference type="ARBA" id="ARBA00022475"/>
    </source>
</evidence>
<evidence type="ECO:0000256" key="2">
    <source>
        <dbReference type="ARBA" id="ARBA00022448"/>
    </source>
</evidence>
<dbReference type="PANTHER" id="PTHR42770:SF15">
    <property type="entry name" value="GLUTAMATE_GAMMA-AMINOBUTYRATE ANTIPORTER-RELATED"/>
    <property type="match status" value="1"/>
</dbReference>
<reference evidence="9" key="1">
    <citation type="submission" date="2018-02" db="EMBL/GenBank/DDBJ databases">
        <authorList>
            <person name="Clavel T."/>
            <person name="Strowig T."/>
        </authorList>
    </citation>
    <scope>NUCLEOTIDE SEQUENCE [LARGE SCALE GENOMIC DNA]</scope>
    <source>
        <strain evidence="9">DSM 103720</strain>
    </source>
</reference>
<keyword evidence="5 7" id="KW-1133">Transmembrane helix</keyword>
<dbReference type="GO" id="GO:0022857">
    <property type="term" value="F:transmembrane transporter activity"/>
    <property type="evidence" value="ECO:0007669"/>
    <property type="project" value="InterPro"/>
</dbReference>
<proteinExistence type="predicted"/>
<feature type="transmembrane region" description="Helical" evidence="7">
    <location>
        <begin position="384"/>
        <end position="404"/>
    </location>
</feature>
<dbReference type="GO" id="GO:0005886">
    <property type="term" value="C:plasma membrane"/>
    <property type="evidence" value="ECO:0007669"/>
    <property type="project" value="UniProtKB-SubCell"/>
</dbReference>
<evidence type="ECO:0000256" key="4">
    <source>
        <dbReference type="ARBA" id="ARBA00022692"/>
    </source>
</evidence>
<evidence type="ECO:0000256" key="6">
    <source>
        <dbReference type="ARBA" id="ARBA00023136"/>
    </source>
</evidence>
<dbReference type="InterPro" id="IPR050367">
    <property type="entry name" value="APC_superfamily"/>
</dbReference>
<dbReference type="Proteomes" id="UP000244905">
    <property type="component" value="Unassembled WGS sequence"/>
</dbReference>
<dbReference type="InterPro" id="IPR002293">
    <property type="entry name" value="AA/rel_permease1"/>
</dbReference>
<gene>
    <name evidence="8" type="ORF">C5O23_06065</name>
</gene>
<feature type="transmembrane region" description="Helical" evidence="7">
    <location>
        <begin position="459"/>
        <end position="480"/>
    </location>
</feature>
<comment type="subcellular location">
    <subcellularLocation>
        <location evidence="1">Cell membrane</location>
        <topology evidence="1">Multi-pass membrane protein</topology>
    </subcellularLocation>
</comment>
<accession>A0A2V1IQ65</accession>
<feature type="transmembrane region" description="Helical" evidence="7">
    <location>
        <begin position="147"/>
        <end position="166"/>
    </location>
</feature>
<evidence type="ECO:0000256" key="7">
    <source>
        <dbReference type="SAM" id="Phobius"/>
    </source>
</evidence>
<dbReference type="GeneID" id="82525907"/>
<sequence length="539" mass="58389">MNKKSVTTSDESPVTASGRKKIVSTAKGSVTMAAMAVLIVTSILSLRGLPSEAKYGVQSIFYYLFAALVFLLPFSLVCAELASTYTKSGGLYRWVSEAFGPRWGWTAMYLEWQTIVIWFPTVLMFGAASLAYIFWPESFDAALASNKVYTIVIAMLMYWIATFNAFRGQRSANLLSTCGGLVGTIIPGAVLIVLAVLYVCLGKQVNLTDVSFFPDFGNAGTIVLAASIFLFYAGMELQAVHINDMSNPARDFPKSVFLAIIVIVAVYALGTLAIGIIIPSDNIDLLQSLLVAYKSLWASFGLSWLGNVMALLIMIGVIGQISALVTGPATGLMAVAQSGYLPRSLQTVNKNGVNKPILLIEGVFVSLLCLVLIVLPTVESAYQIMSQMATIIYLIMVLLIYGAFIRLRRVAPGRKRGFRVPGGKAGEVIVCGLGILGALLALVLSFLPPSQISTGSPVVYVGIIIIGVAVFLAIPLVVYARRKPSWRNPDAHFYPFDWQIEGRKPNQVSKWVPGYEPTEQEVEEAETVAIARHGSEPHM</sequence>
<feature type="transmembrane region" description="Helical" evidence="7">
    <location>
        <begin position="308"/>
        <end position="336"/>
    </location>
</feature>
<dbReference type="AlphaFoldDB" id="A0A2V1IQ65"/>
<dbReference type="PANTHER" id="PTHR42770">
    <property type="entry name" value="AMINO ACID TRANSPORTER-RELATED"/>
    <property type="match status" value="1"/>
</dbReference>
<feature type="transmembrane region" description="Helical" evidence="7">
    <location>
        <begin position="29"/>
        <end position="48"/>
    </location>
</feature>
<feature type="transmembrane region" description="Helical" evidence="7">
    <location>
        <begin position="219"/>
        <end position="235"/>
    </location>
</feature>